<gene>
    <name evidence="3" type="ORF">LCGC14_0732300</name>
</gene>
<evidence type="ECO:0000259" key="2">
    <source>
        <dbReference type="PROSITE" id="PS50908"/>
    </source>
</evidence>
<evidence type="ECO:0000313" key="3">
    <source>
        <dbReference type="EMBL" id="KKN40553.1"/>
    </source>
</evidence>
<protein>
    <recommendedName>
        <fullName evidence="2">RWD domain-containing protein</fullName>
    </recommendedName>
</protein>
<feature type="domain" description="RWD" evidence="2">
    <location>
        <begin position="397"/>
        <end position="491"/>
    </location>
</feature>
<proteinExistence type="predicted"/>
<accession>A0A0F9TGF9</accession>
<organism evidence="3">
    <name type="scientific">marine sediment metagenome</name>
    <dbReference type="NCBI Taxonomy" id="412755"/>
    <lineage>
        <taxon>unclassified sequences</taxon>
        <taxon>metagenomes</taxon>
        <taxon>ecological metagenomes</taxon>
    </lineage>
</organism>
<dbReference type="EMBL" id="LAZR01001698">
    <property type="protein sequence ID" value="KKN40553.1"/>
    <property type="molecule type" value="Genomic_DNA"/>
</dbReference>
<reference evidence="3" key="1">
    <citation type="journal article" date="2015" name="Nature">
        <title>Complex archaea that bridge the gap between prokaryotes and eukaryotes.</title>
        <authorList>
            <person name="Spang A."/>
            <person name="Saw J.H."/>
            <person name="Jorgensen S.L."/>
            <person name="Zaremba-Niedzwiedzka K."/>
            <person name="Martijn J."/>
            <person name="Lind A.E."/>
            <person name="van Eijk R."/>
            <person name="Schleper C."/>
            <person name="Guy L."/>
            <person name="Ettema T.J."/>
        </authorList>
    </citation>
    <scope>NUCLEOTIDE SEQUENCE</scope>
</reference>
<dbReference type="PROSITE" id="PS50908">
    <property type="entry name" value="RWD"/>
    <property type="match status" value="1"/>
</dbReference>
<dbReference type="InterPro" id="IPR016135">
    <property type="entry name" value="UBQ-conjugating_enzyme/RWD"/>
</dbReference>
<comment type="caution">
    <text evidence="3">The sequence shown here is derived from an EMBL/GenBank/DDBJ whole genome shotgun (WGS) entry which is preliminary data.</text>
</comment>
<dbReference type="InterPro" id="IPR006575">
    <property type="entry name" value="RWD_dom"/>
</dbReference>
<dbReference type="Gene3D" id="3.10.110.10">
    <property type="entry name" value="Ubiquitin Conjugating Enzyme"/>
    <property type="match status" value="1"/>
</dbReference>
<dbReference type="AlphaFoldDB" id="A0A0F9TGF9"/>
<evidence type="ECO:0000256" key="1">
    <source>
        <dbReference type="SAM" id="MobiDB-lite"/>
    </source>
</evidence>
<dbReference type="CDD" id="cd00195">
    <property type="entry name" value="UBCc_UEV"/>
    <property type="match status" value="1"/>
</dbReference>
<name>A0A0F9TGF9_9ZZZZ</name>
<feature type="compositionally biased region" description="Polar residues" evidence="1">
    <location>
        <begin position="149"/>
        <end position="180"/>
    </location>
</feature>
<feature type="region of interest" description="Disordered" evidence="1">
    <location>
        <begin position="116"/>
        <end position="186"/>
    </location>
</feature>
<dbReference type="SUPFAM" id="SSF54495">
    <property type="entry name" value="UBC-like"/>
    <property type="match status" value="2"/>
</dbReference>
<feature type="non-terminal residue" evidence="3">
    <location>
        <position position="491"/>
    </location>
</feature>
<sequence length="491" mass="57683">MDRQRVLREAQKIATKYSFWMVSGNISHLYGYVYEIEGKKFELEIKFEENFPTNPPHFIYQKDIIETLGNVQLDKLRNWTQESYVFDIIDELKMKIQKALHVTKTLSEENIEIKEVSENSNDSFETDKYLTPDLSKYPSDSQYEEYLTPSDSTNNSFNGEQTVKSSLEDPQQSFESSSNTPPKPIQESFFEENSQMSVSLNTELGLIQQEYAYDQIGEKPAEINVYITITLTKTFIIGVDFTNYPKKPVFQFPQEVTKLLGDPQKSLNILRTWNPKKPLHIVEILHELEKDLYFFKEIELQFKEITGEYQYETVSDSLTALRVSILTYGFKEYKLDVDLETYPKPPIINCSSELQQLINIPITELASFKNWIDTKSKVVEVVREISWLIDKNSRINFEIDLLKDHYKDLKYDPIDSTLCVNMKGKMKTEDLTFEFQIILPTDYPMKIPEIKVLNEFELETHEKIKIDLHNSFDDFFNDWTPFSYLIDLFNL</sequence>